<evidence type="ECO:0000256" key="6">
    <source>
        <dbReference type="ARBA" id="ARBA00047179"/>
    </source>
</evidence>
<evidence type="ECO:0000256" key="1">
    <source>
        <dbReference type="ARBA" id="ARBA00004496"/>
    </source>
</evidence>
<evidence type="ECO:0000256" key="2">
    <source>
        <dbReference type="ARBA" id="ARBA00022490"/>
    </source>
</evidence>
<organism evidence="8 9">
    <name type="scientific">Aquatica leii</name>
    <dbReference type="NCBI Taxonomy" id="1421715"/>
    <lineage>
        <taxon>Eukaryota</taxon>
        <taxon>Metazoa</taxon>
        <taxon>Ecdysozoa</taxon>
        <taxon>Arthropoda</taxon>
        <taxon>Hexapoda</taxon>
        <taxon>Insecta</taxon>
        <taxon>Pterygota</taxon>
        <taxon>Neoptera</taxon>
        <taxon>Endopterygota</taxon>
        <taxon>Coleoptera</taxon>
        <taxon>Polyphaga</taxon>
        <taxon>Elateriformia</taxon>
        <taxon>Elateroidea</taxon>
        <taxon>Lampyridae</taxon>
        <taxon>Luciolinae</taxon>
        <taxon>Aquatica</taxon>
    </lineage>
</organism>
<keyword evidence="9" id="KW-1185">Reference proteome</keyword>
<dbReference type="GO" id="GO:0000245">
    <property type="term" value="P:spliceosomal complex assembly"/>
    <property type="evidence" value="ECO:0007669"/>
    <property type="project" value="UniProtKB-UniRule"/>
</dbReference>
<evidence type="ECO:0000256" key="7">
    <source>
        <dbReference type="PIRNR" id="PIRNR038038"/>
    </source>
</evidence>
<comment type="caution">
    <text evidence="8">The sequence shown here is derived from an EMBL/GenBank/DDBJ whole genome shotgun (WGS) entry which is preliminary data.</text>
</comment>
<evidence type="ECO:0000256" key="3">
    <source>
        <dbReference type="ARBA" id="ARBA00022664"/>
    </source>
</evidence>
<dbReference type="InterPro" id="IPR017364">
    <property type="entry name" value="GEMIN2"/>
</dbReference>
<comment type="similarity">
    <text evidence="5 7">Belongs to the gemin-2 family.</text>
</comment>
<accession>A0AAN7QEU7</accession>
<dbReference type="Gene3D" id="1.20.58.1070">
    <property type="match status" value="1"/>
</dbReference>
<evidence type="ECO:0000256" key="4">
    <source>
        <dbReference type="ARBA" id="ARBA00023187"/>
    </source>
</evidence>
<keyword evidence="3 7" id="KW-0507">mRNA processing</keyword>
<evidence type="ECO:0000313" key="8">
    <source>
        <dbReference type="EMBL" id="KAK4875988.1"/>
    </source>
</evidence>
<dbReference type="EMBL" id="JARPUR010000005">
    <property type="protein sequence ID" value="KAK4875988.1"/>
    <property type="molecule type" value="Genomic_DNA"/>
</dbReference>
<comment type="function">
    <text evidence="7">The SMN complex catalyzes the assembly of small nuclear ribonucleoproteins (snRNPs), the building blocks of the spliceosome, and thereby plays an important role in the splicing of cellular pre-mRNAs.</text>
</comment>
<dbReference type="PIRSF" id="PIRSF038038">
    <property type="entry name" value="SMN_Gemin2"/>
    <property type="match status" value="1"/>
</dbReference>
<dbReference type="Proteomes" id="UP001353858">
    <property type="component" value="Unassembled WGS sequence"/>
</dbReference>
<dbReference type="GO" id="GO:0032797">
    <property type="term" value="C:SMN complex"/>
    <property type="evidence" value="ECO:0007669"/>
    <property type="project" value="UniProtKB-UniRule"/>
</dbReference>
<proteinExistence type="inferred from homology"/>
<gene>
    <name evidence="8" type="ORF">RN001_012410</name>
</gene>
<evidence type="ECO:0000313" key="9">
    <source>
        <dbReference type="Proteomes" id="UP001353858"/>
    </source>
</evidence>
<keyword evidence="2 7" id="KW-0963">Cytoplasm</keyword>
<dbReference type="AlphaFoldDB" id="A0AAN7QEU7"/>
<name>A0AAN7QEU7_9COLE</name>
<sequence>MYSSESSDYESDCEFNSKKFFSVELPDDFDPSKPPSTGEEYLQHVVYEARKCQRVASVNVDSRKFEQNQTIWVPNTDNSYVTAPKSMLPSKAWQENIVKEFSEYREYVSSRLPKTPNPNKSDYSFWVQKMSTEYPQLTVISDFNCCDQSLILEQIIHKLQNIESGCSIDNLLGCWIYNILSILDKPMNPDKYLLLRDLSRLCSVIRSKLPNDASSDLYVPLNVFICIVGRCFGQLDLTDT</sequence>
<reference evidence="9" key="1">
    <citation type="submission" date="2023-01" db="EMBL/GenBank/DDBJ databases">
        <title>Key to firefly adult light organ development and bioluminescence: homeobox transcription factors regulate luciferase expression and transportation to peroxisome.</title>
        <authorList>
            <person name="Fu X."/>
        </authorList>
    </citation>
    <scope>NUCLEOTIDE SEQUENCE [LARGE SCALE GENOMIC DNA]</scope>
</reference>
<keyword evidence="4 7" id="KW-0508">mRNA splicing</keyword>
<dbReference type="InterPro" id="IPR035426">
    <property type="entry name" value="Gemin2/Brr1"/>
</dbReference>
<dbReference type="PANTHER" id="PTHR12794">
    <property type="entry name" value="GEMIN2"/>
    <property type="match status" value="1"/>
</dbReference>
<dbReference type="GO" id="GO:0000387">
    <property type="term" value="P:spliceosomal snRNP assembly"/>
    <property type="evidence" value="ECO:0007669"/>
    <property type="project" value="UniProtKB-UniRule"/>
</dbReference>
<dbReference type="PANTHER" id="PTHR12794:SF0">
    <property type="entry name" value="GEM-ASSOCIATED PROTEIN 2"/>
    <property type="match status" value="1"/>
</dbReference>
<dbReference type="Pfam" id="PF04938">
    <property type="entry name" value="SIP1"/>
    <property type="match status" value="1"/>
</dbReference>
<dbReference type="GO" id="GO:0005681">
    <property type="term" value="C:spliceosomal complex"/>
    <property type="evidence" value="ECO:0007669"/>
    <property type="project" value="UniProtKB-UniRule"/>
</dbReference>
<comment type="subcellular location">
    <subcellularLocation>
        <location evidence="1">Cytoplasm</location>
    </subcellularLocation>
</comment>
<comment type="subunit">
    <text evidence="7">Part of the core SMN complex.</text>
</comment>
<evidence type="ECO:0000256" key="5">
    <source>
        <dbReference type="ARBA" id="ARBA00025758"/>
    </source>
</evidence>
<protein>
    <recommendedName>
        <fullName evidence="6 7">Gem-associated protein 2</fullName>
    </recommendedName>
</protein>